<dbReference type="EMBL" id="LOIC01000072">
    <property type="protein sequence ID" value="OCA54111.1"/>
    <property type="molecule type" value="Genomic_DNA"/>
</dbReference>
<dbReference type="RefSeq" id="WP_082302574.1">
    <property type="nucleotide sequence ID" value="NZ_CAWMQN010000072.1"/>
</dbReference>
<dbReference type="Proteomes" id="UP000092665">
    <property type="component" value="Unassembled WGS sequence"/>
</dbReference>
<dbReference type="PATRIC" id="fig|29488.15.peg.2812"/>
<comment type="caution">
    <text evidence="1">The sequence shown here is derived from an EMBL/GenBank/DDBJ whole genome shotgun (WGS) entry which is preliminary data.</text>
</comment>
<organism evidence="1 2">
    <name type="scientific">Photorhabdus namnaonensis</name>
    <dbReference type="NCBI Taxonomy" id="1851568"/>
    <lineage>
        <taxon>Bacteria</taxon>
        <taxon>Pseudomonadati</taxon>
        <taxon>Pseudomonadota</taxon>
        <taxon>Gammaproteobacteria</taxon>
        <taxon>Enterobacterales</taxon>
        <taxon>Morganellaceae</taxon>
        <taxon>Photorhabdus</taxon>
    </lineage>
</organism>
<proteinExistence type="predicted"/>
<protein>
    <submittedName>
        <fullName evidence="1">Uncharacterized protein</fullName>
    </submittedName>
</protein>
<evidence type="ECO:0000313" key="2">
    <source>
        <dbReference type="Proteomes" id="UP000092665"/>
    </source>
</evidence>
<evidence type="ECO:0000313" key="1">
    <source>
        <dbReference type="EMBL" id="OCA54111.1"/>
    </source>
</evidence>
<gene>
    <name evidence="1" type="ORF">Phpb_02552</name>
</gene>
<dbReference type="AlphaFoldDB" id="A0A1B8YG38"/>
<accession>A0A1B8YG38</accession>
<sequence length="336" mass="39185">MNNIIYRRLVVSQINNQKSLLFPTLPDTLSHQIWSLLGWNEITLKRFLCAKEIFVTLPHASPNIFFPRAGVSKFVTDKQKEDHEVFHLRVVLTHTNFSDLGWRPYSWWYLNEEGVLIKQSIFSRNKKKKHYIIASQPPLLSDKQYYPPVLGQGIQLAQYANNLALSYIILQAFQEQLSGFSLVGKTLYLPLDILILLMQTLARQQPDAYPWLLNLLTHAQSRKLNEYQLEDTHQWENAYVYDNYTNISLLFPLDPTAIVGGIKMHRYWQDIVDRIIIINKKTTTPCPIPQYLTFPQCQEYLLPYQPKLETLRQIQTAGIEYSLAMAITEHQLYVAS</sequence>
<reference evidence="2" key="1">
    <citation type="submission" date="2015-11" db="EMBL/GenBank/DDBJ databases">
        <authorList>
            <person name="Tobias N.J."/>
            <person name="Mishra B."/>
            <person name="Gupta D.K."/>
            <person name="Thines M."/>
            <person name="Stinear T.P."/>
            <person name="Bode H.B."/>
        </authorList>
    </citation>
    <scope>NUCLEOTIDE SEQUENCE [LARGE SCALE GENOMIC DNA]</scope>
    <source>
        <strain evidence="2">PB45.5</strain>
    </source>
</reference>
<name>A0A1B8YG38_9GAMM</name>
<keyword evidence="2" id="KW-1185">Reference proteome</keyword>